<dbReference type="Pfam" id="PF00096">
    <property type="entry name" value="zf-C2H2"/>
    <property type="match status" value="3"/>
</dbReference>
<dbReference type="InterPro" id="IPR036236">
    <property type="entry name" value="Znf_C2H2_sf"/>
</dbReference>
<keyword evidence="5 11" id="KW-0863">Zinc-finger</keyword>
<evidence type="ECO:0000256" key="9">
    <source>
        <dbReference type="ARBA" id="ARBA00023163"/>
    </source>
</evidence>
<keyword evidence="4" id="KW-0677">Repeat</keyword>
<evidence type="ECO:0000313" key="16">
    <source>
        <dbReference type="Proteomes" id="UP001549921"/>
    </source>
</evidence>
<dbReference type="Pfam" id="PF07776">
    <property type="entry name" value="zf-AD"/>
    <property type="match status" value="1"/>
</dbReference>
<dbReference type="FunFam" id="3.30.160.60:FF:000634">
    <property type="entry name" value="Zinc finger X-chromosomal protein"/>
    <property type="match status" value="1"/>
</dbReference>
<reference evidence="15 16" key="1">
    <citation type="submission" date="2024-06" db="EMBL/GenBank/DDBJ databases">
        <title>A chromosome-level genome assembly of beet webworm, Loxostege sticticalis.</title>
        <authorList>
            <person name="Zhang Y."/>
        </authorList>
    </citation>
    <scope>NUCLEOTIDE SEQUENCE [LARGE SCALE GENOMIC DNA]</scope>
    <source>
        <strain evidence="15">AQ028</strain>
        <tissue evidence="15">Male pupae</tissue>
    </source>
</reference>
<dbReference type="Gene3D" id="3.40.1800.20">
    <property type="match status" value="1"/>
</dbReference>
<dbReference type="EMBL" id="JBEDNZ010000006">
    <property type="protein sequence ID" value="KAL0840993.1"/>
    <property type="molecule type" value="Genomic_DNA"/>
</dbReference>
<evidence type="ECO:0000256" key="12">
    <source>
        <dbReference type="PROSITE-ProRule" id="PRU01263"/>
    </source>
</evidence>
<dbReference type="PROSITE" id="PS50157">
    <property type="entry name" value="ZINC_FINGER_C2H2_2"/>
    <property type="match status" value="7"/>
</dbReference>
<dbReference type="GO" id="GO:0005634">
    <property type="term" value="C:nucleus"/>
    <property type="evidence" value="ECO:0007669"/>
    <property type="project" value="UniProtKB-SubCell"/>
</dbReference>
<dbReference type="SUPFAM" id="SSF57716">
    <property type="entry name" value="Glucocorticoid receptor-like (DNA-binding domain)"/>
    <property type="match status" value="1"/>
</dbReference>
<evidence type="ECO:0000259" key="14">
    <source>
        <dbReference type="PROSITE" id="PS51915"/>
    </source>
</evidence>
<feature type="binding site" evidence="12">
    <location>
        <position position="58"/>
    </location>
    <ligand>
        <name>Zn(2+)</name>
        <dbReference type="ChEBI" id="CHEBI:29105"/>
    </ligand>
</feature>
<organism evidence="15 16">
    <name type="scientific">Loxostege sticticalis</name>
    <name type="common">Beet webworm moth</name>
    <dbReference type="NCBI Taxonomy" id="481309"/>
    <lineage>
        <taxon>Eukaryota</taxon>
        <taxon>Metazoa</taxon>
        <taxon>Ecdysozoa</taxon>
        <taxon>Arthropoda</taxon>
        <taxon>Hexapoda</taxon>
        <taxon>Insecta</taxon>
        <taxon>Pterygota</taxon>
        <taxon>Neoptera</taxon>
        <taxon>Endopterygota</taxon>
        <taxon>Lepidoptera</taxon>
        <taxon>Glossata</taxon>
        <taxon>Ditrysia</taxon>
        <taxon>Pyraloidea</taxon>
        <taxon>Crambidae</taxon>
        <taxon>Pyraustinae</taxon>
        <taxon>Loxostege</taxon>
    </lineage>
</organism>
<keyword evidence="3 12" id="KW-0479">Metal-binding</keyword>
<keyword evidence="6 12" id="KW-0862">Zinc</keyword>
<keyword evidence="10" id="KW-0539">Nucleus</keyword>
<comment type="similarity">
    <text evidence="2">Belongs to the krueppel C2H2-type zinc-finger protein family.</text>
</comment>
<evidence type="ECO:0000256" key="1">
    <source>
        <dbReference type="ARBA" id="ARBA00004123"/>
    </source>
</evidence>
<dbReference type="PROSITE" id="PS00028">
    <property type="entry name" value="ZINC_FINGER_C2H2_1"/>
    <property type="match status" value="7"/>
</dbReference>
<sequence>MEVSSVCRICLCTEPSKDISDLKSHQSDEKTCLDIISFCLSIQIEIDSKITTKLCLKCLKKITSFYEFKLAARKNDAYLKNLEYSSSNIKSEHFVDEDLINEESKNVPENDFSEIPLSPEVKSELIKYDEEYPEFHESDDEFLSEIKKINYEFIPEANETKENEKKEPTPKKGKRVKKLKQCPECGKSIKFMSEHMAKHKRRKDPSLMLPCPLCGQKFLCSRTLGRHKRMTHAAQKKPCPICNKMVKFLKEHRLRVHNTDRQNNVCDVCGKCFPNQDQLEKHATVHSAKSKRIRKIAPSAKTYECDVCKKQFQRIHTVKYHKLYVHDKVKDYLCQFCSKRFGTQKHLRVHEVTHTNERPFQCAKCDKAFKLKWTLDAHMNVHSTEKNFTCTICGKAFKHPRYLTQHMLTHTREKRFGCHICDMKFHRHDHVKQHEVAVHKINKIPVQLKNI</sequence>
<dbReference type="GO" id="GO:0003677">
    <property type="term" value="F:DNA binding"/>
    <property type="evidence" value="ECO:0007669"/>
    <property type="project" value="UniProtKB-KW"/>
</dbReference>
<accession>A0ABD0TC65</accession>
<keyword evidence="7" id="KW-0805">Transcription regulation</keyword>
<dbReference type="SMART" id="SM00355">
    <property type="entry name" value="ZnF_C2H2"/>
    <property type="match status" value="9"/>
</dbReference>
<dbReference type="InterPro" id="IPR012934">
    <property type="entry name" value="Znf_AD"/>
</dbReference>
<comment type="subcellular location">
    <subcellularLocation>
        <location evidence="1">Nucleus</location>
    </subcellularLocation>
</comment>
<evidence type="ECO:0000313" key="15">
    <source>
        <dbReference type="EMBL" id="KAL0840993.1"/>
    </source>
</evidence>
<evidence type="ECO:0000259" key="13">
    <source>
        <dbReference type="PROSITE" id="PS50157"/>
    </source>
</evidence>
<proteinExistence type="inferred from homology"/>
<feature type="binding site" evidence="12">
    <location>
        <position position="55"/>
    </location>
    <ligand>
        <name>Zn(2+)</name>
        <dbReference type="ChEBI" id="CHEBI:29105"/>
    </ligand>
</feature>
<feature type="binding site" evidence="12">
    <location>
        <position position="7"/>
    </location>
    <ligand>
        <name>Zn(2+)</name>
        <dbReference type="ChEBI" id="CHEBI:29105"/>
    </ligand>
</feature>
<evidence type="ECO:0000256" key="2">
    <source>
        <dbReference type="ARBA" id="ARBA00006991"/>
    </source>
</evidence>
<feature type="binding site" evidence="12">
    <location>
        <position position="10"/>
    </location>
    <ligand>
        <name>Zn(2+)</name>
        <dbReference type="ChEBI" id="CHEBI:29105"/>
    </ligand>
</feature>
<keyword evidence="8" id="KW-0238">DNA-binding</keyword>
<dbReference type="InterPro" id="IPR013087">
    <property type="entry name" value="Znf_C2H2_type"/>
</dbReference>
<gene>
    <name evidence="15" type="ORF">ABMA28_014773</name>
</gene>
<evidence type="ECO:0000256" key="10">
    <source>
        <dbReference type="ARBA" id="ARBA00023242"/>
    </source>
</evidence>
<feature type="domain" description="C2H2-type" evidence="13">
    <location>
        <begin position="332"/>
        <end position="359"/>
    </location>
</feature>
<dbReference type="PROSITE" id="PS51915">
    <property type="entry name" value="ZAD"/>
    <property type="match status" value="1"/>
</dbReference>
<dbReference type="SMART" id="SM00868">
    <property type="entry name" value="zf-AD"/>
    <property type="match status" value="1"/>
</dbReference>
<evidence type="ECO:0000256" key="3">
    <source>
        <dbReference type="ARBA" id="ARBA00022723"/>
    </source>
</evidence>
<comment type="caution">
    <text evidence="15">The sequence shown here is derived from an EMBL/GenBank/DDBJ whole genome shotgun (WGS) entry which is preliminary data.</text>
</comment>
<dbReference type="AlphaFoldDB" id="A0ABD0TC65"/>
<feature type="domain" description="C2H2-type" evidence="13">
    <location>
        <begin position="264"/>
        <end position="291"/>
    </location>
</feature>
<dbReference type="PANTHER" id="PTHR23235">
    <property type="entry name" value="KRUEPPEL-LIKE TRANSCRIPTION FACTOR"/>
    <property type="match status" value="1"/>
</dbReference>
<feature type="domain" description="C2H2-type" evidence="13">
    <location>
        <begin position="209"/>
        <end position="237"/>
    </location>
</feature>
<evidence type="ECO:0000256" key="4">
    <source>
        <dbReference type="ARBA" id="ARBA00022737"/>
    </source>
</evidence>
<feature type="domain" description="C2H2-type" evidence="13">
    <location>
        <begin position="416"/>
        <end position="444"/>
    </location>
</feature>
<evidence type="ECO:0000256" key="11">
    <source>
        <dbReference type="PROSITE-ProRule" id="PRU00042"/>
    </source>
</evidence>
<dbReference type="SUPFAM" id="SSF57667">
    <property type="entry name" value="beta-beta-alpha zinc fingers"/>
    <property type="match status" value="5"/>
</dbReference>
<dbReference type="Gene3D" id="3.30.160.60">
    <property type="entry name" value="Classic Zinc Finger"/>
    <property type="match status" value="6"/>
</dbReference>
<dbReference type="FunFam" id="3.30.160.60:FF:001156">
    <property type="entry name" value="Zinc finger protein 407"/>
    <property type="match status" value="1"/>
</dbReference>
<protein>
    <submittedName>
        <fullName evidence="15">Uncharacterized protein</fullName>
    </submittedName>
</protein>
<dbReference type="GO" id="GO:0008270">
    <property type="term" value="F:zinc ion binding"/>
    <property type="evidence" value="ECO:0007669"/>
    <property type="project" value="UniProtKB-UniRule"/>
</dbReference>
<keyword evidence="9" id="KW-0804">Transcription</keyword>
<dbReference type="Proteomes" id="UP001549921">
    <property type="component" value="Unassembled WGS sequence"/>
</dbReference>
<evidence type="ECO:0000256" key="6">
    <source>
        <dbReference type="ARBA" id="ARBA00022833"/>
    </source>
</evidence>
<dbReference type="PANTHER" id="PTHR23235:SF142">
    <property type="entry name" value="ZINC FINGER PROTEIN 384"/>
    <property type="match status" value="1"/>
</dbReference>
<feature type="domain" description="C2H2-type" evidence="13">
    <location>
        <begin position="303"/>
        <end position="331"/>
    </location>
</feature>
<evidence type="ECO:0000256" key="7">
    <source>
        <dbReference type="ARBA" id="ARBA00023015"/>
    </source>
</evidence>
<feature type="domain" description="C2H2-type" evidence="13">
    <location>
        <begin position="360"/>
        <end position="387"/>
    </location>
</feature>
<evidence type="ECO:0000256" key="5">
    <source>
        <dbReference type="ARBA" id="ARBA00022771"/>
    </source>
</evidence>
<name>A0ABD0TC65_LOXSC</name>
<evidence type="ECO:0000256" key="8">
    <source>
        <dbReference type="ARBA" id="ARBA00023125"/>
    </source>
</evidence>
<feature type="domain" description="C2H2-type" evidence="13">
    <location>
        <begin position="388"/>
        <end position="415"/>
    </location>
</feature>
<feature type="domain" description="ZAD" evidence="14">
    <location>
        <begin position="5"/>
        <end position="82"/>
    </location>
</feature>